<dbReference type="GeneID" id="22912841"/>
<dbReference type="InterPro" id="IPR001209">
    <property type="entry name" value="Ribosomal_uS14"/>
</dbReference>
<keyword evidence="4 6" id="KW-0689">Ribosomal protein</keyword>
<keyword evidence="5" id="KW-0687">Ribonucleoprotein</keyword>
<dbReference type="GO" id="GO:0008270">
    <property type="term" value="F:zinc ion binding"/>
    <property type="evidence" value="ECO:0007669"/>
    <property type="project" value="InterPro"/>
</dbReference>
<dbReference type="OrthoDB" id="10252683at2759"/>
<dbReference type="Pfam" id="PF00253">
    <property type="entry name" value="Ribosomal_S14"/>
    <property type="match status" value="1"/>
</dbReference>
<dbReference type="GO" id="GO:0022627">
    <property type="term" value="C:cytosolic small ribosomal subunit"/>
    <property type="evidence" value="ECO:0007669"/>
    <property type="project" value="TreeGrafter"/>
</dbReference>
<accession>A0A023B6P6</accession>
<sequence length="52" mass="6131">MGIQTAKTPRSCQGNRRCRRCSNRQAVIRKYDLMLCRQCFRENAKAIGFEKH</sequence>
<evidence type="ECO:0000313" key="6">
    <source>
        <dbReference type="EMBL" id="EZG66660.1"/>
    </source>
</evidence>
<dbReference type="RefSeq" id="XP_011130554.1">
    <property type="nucleotide sequence ID" value="XM_011132252.1"/>
</dbReference>
<dbReference type="Proteomes" id="UP000019763">
    <property type="component" value="Unassembled WGS sequence"/>
</dbReference>
<evidence type="ECO:0000256" key="2">
    <source>
        <dbReference type="ARBA" id="ARBA00009083"/>
    </source>
</evidence>
<gene>
    <name evidence="6" type="ORF">GNI_078100</name>
</gene>
<dbReference type="NCBIfam" id="NF004424">
    <property type="entry name" value="PRK05766.1"/>
    <property type="match status" value="1"/>
</dbReference>
<dbReference type="InterPro" id="IPR043140">
    <property type="entry name" value="Ribosomal_uS14_sf"/>
</dbReference>
<comment type="cofactor">
    <cofactor evidence="1">
        <name>Zn(2+)</name>
        <dbReference type="ChEBI" id="CHEBI:29105"/>
    </cofactor>
</comment>
<dbReference type="PROSITE" id="PS00527">
    <property type="entry name" value="RIBOSOMAL_S14"/>
    <property type="match status" value="1"/>
</dbReference>
<reference evidence="6" key="1">
    <citation type="submission" date="2013-12" db="EMBL/GenBank/DDBJ databases">
        <authorList>
            <person name="Omoto C.K."/>
            <person name="Sibley D."/>
            <person name="Venepally P."/>
            <person name="Hadjithomas M."/>
            <person name="Karamycheva S."/>
            <person name="Brunk B."/>
            <person name="Roos D."/>
            <person name="Caler E."/>
            <person name="Lorenzi H."/>
        </authorList>
    </citation>
    <scope>NUCLEOTIDE SEQUENCE</scope>
</reference>
<dbReference type="FunFam" id="4.10.830.10:FF:000002">
    <property type="entry name" value="40S ribosomal protein S29"/>
    <property type="match status" value="1"/>
</dbReference>
<comment type="similarity">
    <text evidence="2">Belongs to the universal ribosomal protein uS14 family.</text>
</comment>
<evidence type="ECO:0000313" key="7">
    <source>
        <dbReference type="Proteomes" id="UP000019763"/>
    </source>
</evidence>
<evidence type="ECO:0000256" key="3">
    <source>
        <dbReference type="ARBA" id="ARBA00022833"/>
    </source>
</evidence>
<dbReference type="InterPro" id="IPR039744">
    <property type="entry name" value="RIbosomal_uS14_euk_arc"/>
</dbReference>
<dbReference type="AlphaFoldDB" id="A0A023B6P6"/>
<name>A0A023B6P6_GRENI</name>
<dbReference type="OMA" id="NDVWNSH"/>
<dbReference type="PANTHER" id="PTHR12010">
    <property type="entry name" value="40S RIBOSOMAL PROTEIN S29"/>
    <property type="match status" value="1"/>
</dbReference>
<dbReference type="Gene3D" id="4.10.830.10">
    <property type="entry name" value="30s Ribosomal Protein S14, Chain N"/>
    <property type="match status" value="1"/>
</dbReference>
<dbReference type="GO" id="GO:0002181">
    <property type="term" value="P:cytoplasmic translation"/>
    <property type="evidence" value="ECO:0007669"/>
    <property type="project" value="TreeGrafter"/>
</dbReference>
<evidence type="ECO:0000256" key="5">
    <source>
        <dbReference type="ARBA" id="ARBA00023274"/>
    </source>
</evidence>
<evidence type="ECO:0000256" key="4">
    <source>
        <dbReference type="ARBA" id="ARBA00022980"/>
    </source>
</evidence>
<dbReference type="VEuPathDB" id="CryptoDB:GNI_078100"/>
<dbReference type="GO" id="GO:0003735">
    <property type="term" value="F:structural constituent of ribosome"/>
    <property type="evidence" value="ECO:0007669"/>
    <property type="project" value="InterPro"/>
</dbReference>
<dbReference type="PANTHER" id="PTHR12010:SF2">
    <property type="entry name" value="40S RIBOSOMAL PROTEIN S29"/>
    <property type="match status" value="1"/>
</dbReference>
<dbReference type="eggNOG" id="KOG3506">
    <property type="taxonomic scope" value="Eukaryota"/>
</dbReference>
<organism evidence="6 7">
    <name type="scientific">Gregarina niphandrodes</name>
    <name type="common">Septate eugregarine</name>
    <dbReference type="NCBI Taxonomy" id="110365"/>
    <lineage>
        <taxon>Eukaryota</taxon>
        <taxon>Sar</taxon>
        <taxon>Alveolata</taxon>
        <taxon>Apicomplexa</taxon>
        <taxon>Conoidasida</taxon>
        <taxon>Gregarinasina</taxon>
        <taxon>Eugregarinorida</taxon>
        <taxon>Gregarinidae</taxon>
        <taxon>Gregarina</taxon>
    </lineage>
</organism>
<keyword evidence="7" id="KW-1185">Reference proteome</keyword>
<dbReference type="InterPro" id="IPR018271">
    <property type="entry name" value="Ribosomal_uS14_CS"/>
</dbReference>
<comment type="caution">
    <text evidence="6">The sequence shown here is derived from an EMBL/GenBank/DDBJ whole genome shotgun (WGS) entry which is preliminary data.</text>
</comment>
<keyword evidence="3" id="KW-0862">Zinc</keyword>
<evidence type="ECO:0000256" key="1">
    <source>
        <dbReference type="ARBA" id="ARBA00001947"/>
    </source>
</evidence>
<proteinExistence type="inferred from homology"/>
<protein>
    <submittedName>
        <fullName evidence="6">40S ribosomal protein S29</fullName>
    </submittedName>
</protein>
<dbReference type="EMBL" id="AFNH02000585">
    <property type="protein sequence ID" value="EZG66660.1"/>
    <property type="molecule type" value="Genomic_DNA"/>
</dbReference>